<reference evidence="2 3" key="1">
    <citation type="submission" date="2020-08" db="EMBL/GenBank/DDBJ databases">
        <title>Functional genomics of gut bacteria from endangered species of beetles.</title>
        <authorList>
            <person name="Carlos-Shanley C."/>
        </authorList>
    </citation>
    <scope>NUCLEOTIDE SEQUENCE [LARGE SCALE GENOMIC DNA]</scope>
    <source>
        <strain evidence="2 3">S00136</strain>
    </source>
</reference>
<organism evidence="2 3">
    <name type="scientific">Chryseobacterium shigense</name>
    <dbReference type="NCBI Taxonomy" id="297244"/>
    <lineage>
        <taxon>Bacteria</taxon>
        <taxon>Pseudomonadati</taxon>
        <taxon>Bacteroidota</taxon>
        <taxon>Flavobacteriia</taxon>
        <taxon>Flavobacteriales</taxon>
        <taxon>Weeksellaceae</taxon>
        <taxon>Chryseobacterium group</taxon>
        <taxon>Chryseobacterium</taxon>
    </lineage>
</organism>
<dbReference type="CDD" id="cd05399">
    <property type="entry name" value="NT_Rel-Spo_like"/>
    <property type="match status" value="1"/>
</dbReference>
<dbReference type="InterPro" id="IPR052366">
    <property type="entry name" value="GTP_Pyrophosphokinase"/>
</dbReference>
<accession>A0A841NHZ4</accession>
<dbReference type="SMART" id="SM00954">
    <property type="entry name" value="RelA_SpoT"/>
    <property type="match status" value="1"/>
</dbReference>
<feature type="domain" description="RelA/SpoT" evidence="1">
    <location>
        <begin position="65"/>
        <end position="183"/>
    </location>
</feature>
<dbReference type="Proteomes" id="UP000589738">
    <property type="component" value="Unassembled WGS sequence"/>
</dbReference>
<comment type="caution">
    <text evidence="2">The sequence shown here is derived from an EMBL/GenBank/DDBJ whole genome shotgun (WGS) entry which is preliminary data.</text>
</comment>
<dbReference type="PANTHER" id="PTHR47837">
    <property type="entry name" value="GTP PYROPHOSPHOKINASE YJBM"/>
    <property type="match status" value="1"/>
</dbReference>
<keyword evidence="3" id="KW-1185">Reference proteome</keyword>
<keyword evidence="2" id="KW-0808">Transferase</keyword>
<protein>
    <submittedName>
        <fullName evidence="2">PpGpp synthetase/RelA/SpoT-type nucleotidyltransferase</fullName>
    </submittedName>
</protein>
<dbReference type="EMBL" id="JACHLC010000001">
    <property type="protein sequence ID" value="MBB6370445.1"/>
    <property type="molecule type" value="Genomic_DNA"/>
</dbReference>
<dbReference type="SUPFAM" id="SSF81301">
    <property type="entry name" value="Nucleotidyltransferase"/>
    <property type="match status" value="1"/>
</dbReference>
<evidence type="ECO:0000313" key="3">
    <source>
        <dbReference type="Proteomes" id="UP000589738"/>
    </source>
</evidence>
<dbReference type="RefSeq" id="WP_184158886.1">
    <property type="nucleotide sequence ID" value="NZ_JACHLC010000001.1"/>
</dbReference>
<dbReference type="InterPro" id="IPR007685">
    <property type="entry name" value="RelA_SpoT"/>
</dbReference>
<dbReference type="InterPro" id="IPR043519">
    <property type="entry name" value="NT_sf"/>
</dbReference>
<dbReference type="PANTHER" id="PTHR47837:SF1">
    <property type="entry name" value="GTP PYROPHOSPHOKINASE YJBM"/>
    <property type="match status" value="1"/>
</dbReference>
<evidence type="ECO:0000259" key="1">
    <source>
        <dbReference type="SMART" id="SM00954"/>
    </source>
</evidence>
<gene>
    <name evidence="2" type="ORF">HNP36_001498</name>
</gene>
<dbReference type="AlphaFoldDB" id="A0A841NHZ4"/>
<dbReference type="Pfam" id="PF04607">
    <property type="entry name" value="RelA_SpoT"/>
    <property type="match status" value="1"/>
</dbReference>
<dbReference type="Gene3D" id="3.30.460.10">
    <property type="entry name" value="Beta Polymerase, domain 2"/>
    <property type="match status" value="1"/>
</dbReference>
<sequence length="344" mass="39948">MKYSRKQITKAGEKLMTSKSSKEIEDALNIINKWRTSHLLPLIILKNKLLRTLKENNIEPNLVSQRLKRLSSIEYKLDLNPSMGLGGMQDIGGFRSVLKDVQDLKNLDNALRHQKSHHKLEKVVDYIQNPKHTGYRSIHYIYKYSSNKEMYDGLKLELQIRTKLQHNWATAVETAGIITKTSLKSNQGPDKWLDFFKIVSSLFAIKEELPVMEEHKELTMQELMVQCYKYCGELNILTKLKAIRVSSNRIEKDKFPGDYYLLNINIISMSVNIKIYNKQQFETATNEYLRLEKTINENENAVVLVSASSIRTLKKAYPSYFLDTSEFILAIEKINSNCKKLKYV</sequence>
<proteinExistence type="predicted"/>
<dbReference type="GO" id="GO:0015969">
    <property type="term" value="P:guanosine tetraphosphate metabolic process"/>
    <property type="evidence" value="ECO:0007669"/>
    <property type="project" value="InterPro"/>
</dbReference>
<dbReference type="GO" id="GO:0016740">
    <property type="term" value="F:transferase activity"/>
    <property type="evidence" value="ECO:0007669"/>
    <property type="project" value="UniProtKB-KW"/>
</dbReference>
<evidence type="ECO:0000313" key="2">
    <source>
        <dbReference type="EMBL" id="MBB6370445.1"/>
    </source>
</evidence>
<name>A0A841NHZ4_9FLAO</name>